<dbReference type="KEGG" id="mflg:ABS361_13090"/>
<sequence>MRDPYDVLGVSRSASEDEIKKAFRKLAKQHHPDQNKDNPKAKDAFAEVNSAYEILGDKAQRAKFDRGEIGADGKPRFTGFGGGGFEGFGGDPFGGGRGGAGKARGAPEFDDFLTDILGQAFGREKRGARGGFGGFEGGRGAGSGPAEKGQDVASSVDVTLEEVATRAKVRVNLPSGKTLDVALPEGVVDGQQIRLKGQGHAGPGGAGDAIVTVHILPHAQFRVEGRDLRLDLPVALDEAVLGAKVRVPTLESTVEITLPAGTTGAKSLRLRGKGLPDKTGTRGDLYVHPRITLPDEGDAELEAFLRARKRR</sequence>
<dbReference type="PROSITE" id="PS00636">
    <property type="entry name" value="DNAJ_1"/>
    <property type="match status" value="1"/>
</dbReference>
<organism evidence="4">
    <name type="scientific">Methyloraptor flagellatus</name>
    <dbReference type="NCBI Taxonomy" id="3162530"/>
    <lineage>
        <taxon>Bacteria</taxon>
        <taxon>Pseudomonadati</taxon>
        <taxon>Pseudomonadota</taxon>
        <taxon>Alphaproteobacteria</taxon>
        <taxon>Hyphomicrobiales</taxon>
        <taxon>Ancalomicrobiaceae</taxon>
        <taxon>Methyloraptor</taxon>
    </lineage>
</organism>
<dbReference type="Gene3D" id="1.10.287.110">
    <property type="entry name" value="DnaJ domain"/>
    <property type="match status" value="1"/>
</dbReference>
<dbReference type="Gene3D" id="2.60.260.20">
    <property type="entry name" value="Urease metallochaperone UreE, N-terminal domain"/>
    <property type="match status" value="2"/>
</dbReference>
<evidence type="ECO:0000256" key="2">
    <source>
        <dbReference type="SAM" id="MobiDB-lite"/>
    </source>
</evidence>
<dbReference type="InterPro" id="IPR008971">
    <property type="entry name" value="HSP40/DnaJ_pept-bd"/>
</dbReference>
<dbReference type="RefSeq" id="WP_407048141.1">
    <property type="nucleotide sequence ID" value="NZ_CP158568.1"/>
</dbReference>
<evidence type="ECO:0000313" key="4">
    <source>
        <dbReference type="EMBL" id="XBY43039.1"/>
    </source>
</evidence>
<dbReference type="GO" id="GO:0051082">
    <property type="term" value="F:unfolded protein binding"/>
    <property type="evidence" value="ECO:0007669"/>
    <property type="project" value="InterPro"/>
</dbReference>
<dbReference type="SUPFAM" id="SSF49493">
    <property type="entry name" value="HSP40/DnaJ peptide-binding domain"/>
    <property type="match status" value="2"/>
</dbReference>
<dbReference type="FunFam" id="2.60.260.20:FF:000013">
    <property type="entry name" value="DnaJ subfamily B member 11"/>
    <property type="match status" value="1"/>
</dbReference>
<dbReference type="InterPro" id="IPR018253">
    <property type="entry name" value="DnaJ_domain_CS"/>
</dbReference>
<dbReference type="PRINTS" id="PR00625">
    <property type="entry name" value="JDOMAIN"/>
</dbReference>
<name>A0AAU7X4J1_9HYPH</name>
<keyword evidence="1" id="KW-0143">Chaperone</keyword>
<dbReference type="SUPFAM" id="SSF46565">
    <property type="entry name" value="Chaperone J-domain"/>
    <property type="match status" value="1"/>
</dbReference>
<dbReference type="InterPro" id="IPR002939">
    <property type="entry name" value="DnaJ_C"/>
</dbReference>
<evidence type="ECO:0000256" key="1">
    <source>
        <dbReference type="ARBA" id="ARBA00023186"/>
    </source>
</evidence>
<dbReference type="InterPro" id="IPR001623">
    <property type="entry name" value="DnaJ_domain"/>
</dbReference>
<proteinExistence type="predicted"/>
<dbReference type="CDD" id="cd10747">
    <property type="entry name" value="DnaJ_C"/>
    <property type="match status" value="1"/>
</dbReference>
<dbReference type="EMBL" id="CP158568">
    <property type="protein sequence ID" value="XBY43039.1"/>
    <property type="molecule type" value="Genomic_DNA"/>
</dbReference>
<dbReference type="GO" id="GO:0005737">
    <property type="term" value="C:cytoplasm"/>
    <property type="evidence" value="ECO:0007669"/>
    <property type="project" value="TreeGrafter"/>
</dbReference>
<accession>A0AAU7X4J1</accession>
<feature type="region of interest" description="Disordered" evidence="2">
    <location>
        <begin position="127"/>
        <end position="150"/>
    </location>
</feature>
<dbReference type="PANTHER" id="PTHR43096:SF52">
    <property type="entry name" value="DNAJ HOMOLOG 1, MITOCHONDRIAL-RELATED"/>
    <property type="match status" value="1"/>
</dbReference>
<dbReference type="GO" id="GO:0042026">
    <property type="term" value="P:protein refolding"/>
    <property type="evidence" value="ECO:0007669"/>
    <property type="project" value="TreeGrafter"/>
</dbReference>
<dbReference type="Pfam" id="PF01556">
    <property type="entry name" value="DnaJ_C"/>
    <property type="match status" value="1"/>
</dbReference>
<feature type="domain" description="J" evidence="3">
    <location>
        <begin position="3"/>
        <end position="68"/>
    </location>
</feature>
<feature type="compositionally biased region" description="Gly residues" evidence="2">
    <location>
        <begin position="129"/>
        <end position="143"/>
    </location>
</feature>
<dbReference type="SMART" id="SM00271">
    <property type="entry name" value="DnaJ"/>
    <property type="match status" value="1"/>
</dbReference>
<reference evidence="4" key="1">
    <citation type="submission" date="2024-06" db="EMBL/GenBank/DDBJ databases">
        <title>Methylostella associata gen. nov., sp. nov., a novel Ancalomicrobiaceae-affiliated facultatively methylotrophic bacteria that feed on methanotrophs of the genus Methylococcus.</title>
        <authorList>
            <person name="Saltykova V."/>
            <person name="Danilova O.V."/>
            <person name="Oshkin I.Y."/>
            <person name="Belova S.E."/>
            <person name="Pimenov N.V."/>
            <person name="Dedysh S.N."/>
        </authorList>
    </citation>
    <scope>NUCLEOTIDE SEQUENCE</scope>
    <source>
        <strain evidence="4">S20</strain>
    </source>
</reference>
<protein>
    <submittedName>
        <fullName evidence="4">DnaJ C-terminal domain-containing protein</fullName>
    </submittedName>
</protein>
<dbReference type="Pfam" id="PF00226">
    <property type="entry name" value="DnaJ"/>
    <property type="match status" value="1"/>
</dbReference>
<dbReference type="InterPro" id="IPR036869">
    <property type="entry name" value="J_dom_sf"/>
</dbReference>
<dbReference type="CDD" id="cd06257">
    <property type="entry name" value="DnaJ"/>
    <property type="match status" value="1"/>
</dbReference>
<dbReference type="PROSITE" id="PS50076">
    <property type="entry name" value="DNAJ_2"/>
    <property type="match status" value="1"/>
</dbReference>
<dbReference type="PANTHER" id="PTHR43096">
    <property type="entry name" value="DNAJ HOMOLOG 1, MITOCHONDRIAL-RELATED"/>
    <property type="match status" value="1"/>
</dbReference>
<gene>
    <name evidence="4" type="ORF">ABS361_13090</name>
</gene>
<dbReference type="AlphaFoldDB" id="A0AAU7X4J1"/>
<evidence type="ECO:0000259" key="3">
    <source>
        <dbReference type="PROSITE" id="PS50076"/>
    </source>
</evidence>